<proteinExistence type="predicted"/>
<organism evidence="3 4">
    <name type="scientific">Molorchus minor</name>
    <dbReference type="NCBI Taxonomy" id="1323400"/>
    <lineage>
        <taxon>Eukaryota</taxon>
        <taxon>Metazoa</taxon>
        <taxon>Ecdysozoa</taxon>
        <taxon>Arthropoda</taxon>
        <taxon>Hexapoda</taxon>
        <taxon>Insecta</taxon>
        <taxon>Pterygota</taxon>
        <taxon>Neoptera</taxon>
        <taxon>Endopterygota</taxon>
        <taxon>Coleoptera</taxon>
        <taxon>Polyphaga</taxon>
        <taxon>Cucujiformia</taxon>
        <taxon>Chrysomeloidea</taxon>
        <taxon>Cerambycidae</taxon>
        <taxon>Lamiinae</taxon>
        <taxon>Monochamini</taxon>
        <taxon>Molorchus</taxon>
    </lineage>
</organism>
<dbReference type="InterPro" id="IPR001810">
    <property type="entry name" value="F-box_dom"/>
</dbReference>
<evidence type="ECO:0000313" key="3">
    <source>
        <dbReference type="EMBL" id="KAJ8982998.1"/>
    </source>
</evidence>
<dbReference type="Gene3D" id="1.20.1280.50">
    <property type="match status" value="1"/>
</dbReference>
<dbReference type="PROSITE" id="PS50181">
    <property type="entry name" value="FBOX"/>
    <property type="match status" value="1"/>
</dbReference>
<dbReference type="Gene3D" id="2.130.10.10">
    <property type="entry name" value="YVTN repeat-like/Quinoprotein amine dehydrogenase"/>
    <property type="match status" value="2"/>
</dbReference>
<dbReference type="EMBL" id="JAPWTJ010000097">
    <property type="protein sequence ID" value="KAJ8982998.1"/>
    <property type="molecule type" value="Genomic_DNA"/>
</dbReference>
<feature type="domain" description="F-box" evidence="2">
    <location>
        <begin position="2"/>
        <end position="50"/>
    </location>
</feature>
<dbReference type="PROSITE" id="PS50082">
    <property type="entry name" value="WD_REPEATS_2"/>
    <property type="match status" value="1"/>
</dbReference>
<dbReference type="InterPro" id="IPR001680">
    <property type="entry name" value="WD40_rpt"/>
</dbReference>
<dbReference type="PANTHER" id="PTHR14381">
    <property type="entry name" value="DACTYLIN"/>
    <property type="match status" value="1"/>
</dbReference>
<dbReference type="Pfam" id="PF00400">
    <property type="entry name" value="WD40"/>
    <property type="match status" value="1"/>
</dbReference>
<reference evidence="3" key="1">
    <citation type="journal article" date="2023" name="Insect Mol. Biol.">
        <title>Genome sequencing provides insights into the evolution of gene families encoding plant cell wall-degrading enzymes in longhorned beetles.</title>
        <authorList>
            <person name="Shin N.R."/>
            <person name="Okamura Y."/>
            <person name="Kirsch R."/>
            <person name="Pauchet Y."/>
        </authorList>
    </citation>
    <scope>NUCLEOTIDE SEQUENCE</scope>
    <source>
        <strain evidence="3">MMC_N1</strain>
    </source>
</reference>
<dbReference type="Proteomes" id="UP001162164">
    <property type="component" value="Unassembled WGS sequence"/>
</dbReference>
<dbReference type="SUPFAM" id="SSF50978">
    <property type="entry name" value="WD40 repeat-like"/>
    <property type="match status" value="1"/>
</dbReference>
<name>A0ABQ9JXB3_9CUCU</name>
<dbReference type="InterPro" id="IPR036322">
    <property type="entry name" value="WD40_repeat_dom_sf"/>
</dbReference>
<dbReference type="InterPro" id="IPR015943">
    <property type="entry name" value="WD40/YVTN_repeat-like_dom_sf"/>
</dbReference>
<sequence>MSLTLDSLATEVLIKIFSNVRIIDLCRLKQTCRRFNNIINSWDYALLRNVTPLVTNQRSDIFLSRCSRKLSALEQIRVSRNWHIGRYKEKSLLYIKRKFIPWLCLTDESVWISRGRNISNYKRNKDGININANIVLHGKSKADVGNFQLKNNLLLSGQRDGSLWLASVKEKKIIFDLDSCHRSDINSVDISESGNIVVSGSRDDGVKIWKVNNNLDCDPIDALTELQHINLNDRVWRVSLLKEKTFVGGSTSNPILQLPSKNFGLGVLDLKWDGPNFLWSCGYDTYLKRWDLRTGKCVQAFEDPHASAHYCLDYDYCNTIMTGTQLHGRVILWDIRQGHSLQLYFMSACKRGRYRKELPGL</sequence>
<dbReference type="InterPro" id="IPR052301">
    <property type="entry name" value="SCF_F-box/WD-repeat"/>
</dbReference>
<protein>
    <recommendedName>
        <fullName evidence="2">F-box domain-containing protein</fullName>
    </recommendedName>
</protein>
<gene>
    <name evidence="3" type="ORF">NQ317_014293</name>
</gene>
<comment type="caution">
    <text evidence="3">The sequence shown here is derived from an EMBL/GenBank/DDBJ whole genome shotgun (WGS) entry which is preliminary data.</text>
</comment>
<feature type="repeat" description="WD" evidence="1">
    <location>
        <begin position="178"/>
        <end position="213"/>
    </location>
</feature>
<accession>A0ABQ9JXB3</accession>
<keyword evidence="4" id="KW-1185">Reference proteome</keyword>
<evidence type="ECO:0000259" key="2">
    <source>
        <dbReference type="PROSITE" id="PS50181"/>
    </source>
</evidence>
<dbReference type="Pfam" id="PF12937">
    <property type="entry name" value="F-box-like"/>
    <property type="match status" value="1"/>
</dbReference>
<evidence type="ECO:0000313" key="4">
    <source>
        <dbReference type="Proteomes" id="UP001162164"/>
    </source>
</evidence>
<dbReference type="CDD" id="cd09917">
    <property type="entry name" value="F-box_SF"/>
    <property type="match status" value="1"/>
</dbReference>
<dbReference type="SUPFAM" id="SSF81383">
    <property type="entry name" value="F-box domain"/>
    <property type="match status" value="1"/>
</dbReference>
<keyword evidence="1" id="KW-0853">WD repeat</keyword>
<dbReference type="PANTHER" id="PTHR14381:SF1">
    <property type="entry name" value="F-BOX_WD REPEAT-CONTAINING PROTEIN 4"/>
    <property type="match status" value="1"/>
</dbReference>
<dbReference type="SMART" id="SM00320">
    <property type="entry name" value="WD40"/>
    <property type="match status" value="3"/>
</dbReference>
<dbReference type="InterPro" id="IPR036047">
    <property type="entry name" value="F-box-like_dom_sf"/>
</dbReference>
<dbReference type="PROSITE" id="PS50294">
    <property type="entry name" value="WD_REPEATS_REGION"/>
    <property type="match status" value="1"/>
</dbReference>
<dbReference type="SMART" id="SM00256">
    <property type="entry name" value="FBOX"/>
    <property type="match status" value="1"/>
</dbReference>
<evidence type="ECO:0000256" key="1">
    <source>
        <dbReference type="PROSITE-ProRule" id="PRU00221"/>
    </source>
</evidence>